<evidence type="ECO:0000259" key="8">
    <source>
        <dbReference type="Pfam" id="PF20936"/>
    </source>
</evidence>
<keyword evidence="10" id="KW-1185">Reference proteome</keyword>
<comment type="caution">
    <text evidence="9">The sequence shown here is derived from an EMBL/GenBank/DDBJ whole genome shotgun (WGS) entry which is preliminary data.</text>
</comment>
<dbReference type="Pfam" id="PF20936">
    <property type="entry name" value="GCIP_C"/>
    <property type="match status" value="1"/>
</dbReference>
<evidence type="ECO:0000256" key="5">
    <source>
        <dbReference type="ARBA" id="ARBA00023242"/>
    </source>
</evidence>
<feature type="domain" description="Cyclin-D1-binding protein 1-like N-terminal" evidence="7">
    <location>
        <begin position="101"/>
        <end position="216"/>
    </location>
</feature>
<dbReference type="PANTHER" id="PTHR15492:SF1">
    <property type="entry name" value="CYCLIN-D1-BINDING PROTEIN 1"/>
    <property type="match status" value="1"/>
</dbReference>
<gene>
    <name evidence="9" type="ORF">E1301_Tti004832</name>
</gene>
<keyword evidence="5" id="KW-0539">Nucleus</keyword>
<dbReference type="GO" id="GO:0005634">
    <property type="term" value="C:nucleus"/>
    <property type="evidence" value="ECO:0007669"/>
    <property type="project" value="UniProtKB-SubCell"/>
</dbReference>
<evidence type="ECO:0000256" key="3">
    <source>
        <dbReference type="ARBA" id="ARBA00008940"/>
    </source>
</evidence>
<accession>A0A5A9NU82</accession>
<dbReference type="Proteomes" id="UP000324632">
    <property type="component" value="Chromosome 13"/>
</dbReference>
<keyword evidence="4" id="KW-0963">Cytoplasm</keyword>
<dbReference type="Pfam" id="PF13324">
    <property type="entry name" value="GCIP_N"/>
    <property type="match status" value="1"/>
</dbReference>
<reference evidence="9 10" key="1">
    <citation type="journal article" date="2019" name="Mol. Ecol. Resour.">
        <title>Chromosome-level genome assembly of Triplophysa tibetana, a fish adapted to the harsh high-altitude environment of the Tibetan Plateau.</title>
        <authorList>
            <person name="Yang X."/>
            <person name="Liu H."/>
            <person name="Ma Z."/>
            <person name="Zou Y."/>
            <person name="Zou M."/>
            <person name="Mao Y."/>
            <person name="Li X."/>
            <person name="Wang H."/>
            <person name="Chen T."/>
            <person name="Wang W."/>
            <person name="Yang R."/>
        </authorList>
    </citation>
    <scope>NUCLEOTIDE SEQUENCE [LARGE SCALE GENOMIC DNA]</scope>
    <source>
        <strain evidence="9">TTIB1903HZAU</strain>
        <tissue evidence="9">Muscle</tissue>
    </source>
</reference>
<comment type="subcellular location">
    <subcellularLocation>
        <location evidence="2">Cytoplasm</location>
    </subcellularLocation>
    <subcellularLocation>
        <location evidence="1">Nucleus</location>
    </subcellularLocation>
</comment>
<evidence type="ECO:0000259" key="7">
    <source>
        <dbReference type="Pfam" id="PF13324"/>
    </source>
</evidence>
<dbReference type="EMBL" id="SOYY01000013">
    <property type="protein sequence ID" value="KAA0712675.1"/>
    <property type="molecule type" value="Genomic_DNA"/>
</dbReference>
<keyword evidence="6" id="KW-0131">Cell cycle</keyword>
<dbReference type="PANTHER" id="PTHR15492">
    <property type="entry name" value="CYCLIN D1-BINDING PROTEIN 1"/>
    <property type="match status" value="1"/>
</dbReference>
<name>A0A5A9NU82_9TELE</name>
<dbReference type="AlphaFoldDB" id="A0A5A9NU82"/>
<evidence type="ECO:0000256" key="6">
    <source>
        <dbReference type="ARBA" id="ARBA00023306"/>
    </source>
</evidence>
<dbReference type="InterPro" id="IPR026907">
    <property type="entry name" value="GCIP-like"/>
</dbReference>
<evidence type="ECO:0000313" key="9">
    <source>
        <dbReference type="EMBL" id="KAA0712675.1"/>
    </source>
</evidence>
<dbReference type="InterPro" id="IPR049318">
    <property type="entry name" value="GCIP_C"/>
</dbReference>
<dbReference type="Gene3D" id="1.20.1410.10">
    <property type="entry name" value="I/LWEQ domain"/>
    <property type="match status" value="1"/>
</dbReference>
<evidence type="ECO:0000256" key="4">
    <source>
        <dbReference type="ARBA" id="ARBA00022490"/>
    </source>
</evidence>
<evidence type="ECO:0000313" key="10">
    <source>
        <dbReference type="Proteomes" id="UP000324632"/>
    </source>
</evidence>
<organism evidence="9 10">
    <name type="scientific">Triplophysa tibetana</name>
    <dbReference type="NCBI Taxonomy" id="1572043"/>
    <lineage>
        <taxon>Eukaryota</taxon>
        <taxon>Metazoa</taxon>
        <taxon>Chordata</taxon>
        <taxon>Craniata</taxon>
        <taxon>Vertebrata</taxon>
        <taxon>Euteleostomi</taxon>
        <taxon>Actinopterygii</taxon>
        <taxon>Neopterygii</taxon>
        <taxon>Teleostei</taxon>
        <taxon>Ostariophysi</taxon>
        <taxon>Cypriniformes</taxon>
        <taxon>Nemacheilidae</taxon>
        <taxon>Triplophysa</taxon>
    </lineage>
</organism>
<protein>
    <submittedName>
        <fullName evidence="9">Cyclin-D1-binding protein 1-like protein</fullName>
    </submittedName>
</protein>
<proteinExistence type="inferred from homology"/>
<dbReference type="Gene3D" id="1.20.1420.10">
    <property type="entry name" value="Talin, central domain"/>
    <property type="match status" value="2"/>
</dbReference>
<sequence>MSADNSSPDVLVPLRNLFNCVKSTRDRVRDGESNECSGTFSLSNFWETLDQAVKTTSQEATKLSLMFSRPPVPSEQVHQPNPSFYHLQMRLTFELIRPFFSFQECAKLADSFRKSILALSTVYFWLPKSQGITLRRAVRDATAEVFEGLVQLLDVILSSPLQSLSQDQLTSTGGVWAACDQFNQLPKDNRSAVLTVLTSNVGLVKDALEEMEQALAESQDPFGDILDDDDMDVRGNQDTYWSQSDRDLIRQCQGLMKASGACLRKLSSAVRNNGRVETEENIAQLDDLADVAKDVSPSIDDLTLSLYPPVDRSAVDENVCKLAFVLKKLLYITRTSHICLEPDVSWVEFLDGAVNHNLEKVQSLLRDSNS</sequence>
<feature type="domain" description="Cyclin-D1-binding protein 1-like C-terminal" evidence="8">
    <location>
        <begin position="226"/>
        <end position="330"/>
    </location>
</feature>
<comment type="similarity">
    <text evidence="3">Belongs to the CCNDBP1 family.</text>
</comment>
<evidence type="ECO:0000256" key="1">
    <source>
        <dbReference type="ARBA" id="ARBA00004123"/>
    </source>
</evidence>
<dbReference type="InterPro" id="IPR049317">
    <property type="entry name" value="GCIP-like_N"/>
</dbReference>
<dbReference type="GO" id="GO:0005737">
    <property type="term" value="C:cytoplasm"/>
    <property type="evidence" value="ECO:0007669"/>
    <property type="project" value="UniProtKB-SubCell"/>
</dbReference>
<evidence type="ECO:0000256" key="2">
    <source>
        <dbReference type="ARBA" id="ARBA00004496"/>
    </source>
</evidence>
<dbReference type="FunFam" id="1.20.1410.10:FF:000005">
    <property type="entry name" value="cyclin-D1-binding protein 1"/>
    <property type="match status" value="1"/>
</dbReference>